<dbReference type="Gene3D" id="3.20.20.150">
    <property type="entry name" value="Divalent-metal-dependent TIM barrel enzymes"/>
    <property type="match status" value="1"/>
</dbReference>
<dbReference type="SMART" id="SM00518">
    <property type="entry name" value="AP2Ec"/>
    <property type="match status" value="1"/>
</dbReference>
<protein>
    <recommendedName>
        <fullName evidence="1">Xylose isomerase-like TIM barrel domain-containing protein</fullName>
    </recommendedName>
</protein>
<reference evidence="2" key="1">
    <citation type="journal article" date="2020" name="Nature">
        <title>Giant virus diversity and host interactions through global metagenomics.</title>
        <authorList>
            <person name="Schulz F."/>
            <person name="Roux S."/>
            <person name="Paez-Espino D."/>
            <person name="Jungbluth S."/>
            <person name="Walsh D.A."/>
            <person name="Denef V.J."/>
            <person name="McMahon K.D."/>
            <person name="Konstantinidis K.T."/>
            <person name="Eloe-Fadrosh E.A."/>
            <person name="Kyrpides N.C."/>
            <person name="Woyke T."/>
        </authorList>
    </citation>
    <scope>NUCLEOTIDE SEQUENCE</scope>
    <source>
        <strain evidence="2">GVMAG-M-3300024336-7</strain>
    </source>
</reference>
<dbReference type="AlphaFoldDB" id="A0A6C0IYM5"/>
<dbReference type="GO" id="GO:0008081">
    <property type="term" value="F:phosphoric diester hydrolase activity"/>
    <property type="evidence" value="ECO:0007669"/>
    <property type="project" value="TreeGrafter"/>
</dbReference>
<accession>A0A6C0IYM5</accession>
<dbReference type="GO" id="GO:0003677">
    <property type="term" value="F:DNA binding"/>
    <property type="evidence" value="ECO:0007669"/>
    <property type="project" value="InterPro"/>
</dbReference>
<proteinExistence type="predicted"/>
<feature type="domain" description="Xylose isomerase-like TIM barrel" evidence="1">
    <location>
        <begin position="53"/>
        <end position="285"/>
    </location>
</feature>
<organism evidence="2">
    <name type="scientific">viral metagenome</name>
    <dbReference type="NCBI Taxonomy" id="1070528"/>
    <lineage>
        <taxon>unclassified sequences</taxon>
        <taxon>metagenomes</taxon>
        <taxon>organismal metagenomes</taxon>
    </lineage>
</organism>
<dbReference type="Pfam" id="PF01261">
    <property type="entry name" value="AP_endonuc_2"/>
    <property type="match status" value="1"/>
</dbReference>
<dbReference type="PROSITE" id="PS51432">
    <property type="entry name" value="AP_NUCLEASE_F2_4"/>
    <property type="match status" value="1"/>
</dbReference>
<dbReference type="GO" id="GO:0008270">
    <property type="term" value="F:zinc ion binding"/>
    <property type="evidence" value="ECO:0007669"/>
    <property type="project" value="InterPro"/>
</dbReference>
<dbReference type="GO" id="GO:0003906">
    <property type="term" value="F:DNA-(apurinic or apyrimidinic site) endonuclease activity"/>
    <property type="evidence" value="ECO:0007669"/>
    <property type="project" value="TreeGrafter"/>
</dbReference>
<sequence length="323" mass="36181">MSKLILGHHHGFSRNNIKGSFKQILAPLTVIKDSKKIIPALSIFLKRYCVYNTKPFTDKMIKDFSAELSANGIMPKHVVVHAAYSTNLPSDDKEKRKKSVSGLCDEVFICGQLGIKNIVLHPGTNGSITKKTIKRLVRGLVKVVEFQKANKIKVKILMENIAKKLTPDEKDIFGLDTKKTKPSTKIGSILDIAEILQQCNKKGISSYMGFCLDTAHLDASGYNVTSDGITNTLDIIFKHIHYKYLKVVHFNNNMNPSGSGMDKHIPLHLGGNITLEALTRLMHHKYIYGDKTKQPIFITESHAEPDITANEYISILDMFMTEL</sequence>
<evidence type="ECO:0000313" key="2">
    <source>
        <dbReference type="EMBL" id="QHT96797.1"/>
    </source>
</evidence>
<dbReference type="PANTHER" id="PTHR21445:SF0">
    <property type="entry name" value="APURINIC-APYRIMIDINIC ENDONUCLEASE"/>
    <property type="match status" value="1"/>
</dbReference>
<dbReference type="SUPFAM" id="SSF51658">
    <property type="entry name" value="Xylose isomerase-like"/>
    <property type="match status" value="1"/>
</dbReference>
<dbReference type="InterPro" id="IPR001719">
    <property type="entry name" value="AP_endonuc_2"/>
</dbReference>
<name>A0A6C0IYM5_9ZZZZ</name>
<evidence type="ECO:0000259" key="1">
    <source>
        <dbReference type="Pfam" id="PF01261"/>
    </source>
</evidence>
<dbReference type="EMBL" id="MN740267">
    <property type="protein sequence ID" value="QHT96797.1"/>
    <property type="molecule type" value="Genomic_DNA"/>
</dbReference>
<dbReference type="PANTHER" id="PTHR21445">
    <property type="entry name" value="ENDONUCLEASE IV ENDODEOXYRIBONUCLEASE IV"/>
    <property type="match status" value="1"/>
</dbReference>
<dbReference type="InterPro" id="IPR013022">
    <property type="entry name" value="Xyl_isomerase-like_TIM-brl"/>
</dbReference>
<dbReference type="InterPro" id="IPR036237">
    <property type="entry name" value="Xyl_isomerase-like_sf"/>
</dbReference>
<dbReference type="GO" id="GO:0006284">
    <property type="term" value="P:base-excision repair"/>
    <property type="evidence" value="ECO:0007669"/>
    <property type="project" value="TreeGrafter"/>
</dbReference>